<dbReference type="GO" id="GO:0004803">
    <property type="term" value="F:transposase activity"/>
    <property type="evidence" value="ECO:0007669"/>
    <property type="project" value="InterPro"/>
</dbReference>
<dbReference type="Gene3D" id="3.30.70.1290">
    <property type="entry name" value="Transposase IS200-like"/>
    <property type="match status" value="1"/>
</dbReference>
<evidence type="ECO:0000259" key="1">
    <source>
        <dbReference type="SMART" id="SM01321"/>
    </source>
</evidence>
<dbReference type="Proteomes" id="UP000319817">
    <property type="component" value="Chromosome"/>
</dbReference>
<evidence type="ECO:0000313" key="2">
    <source>
        <dbReference type="EMBL" id="QDT11033.1"/>
    </source>
</evidence>
<protein>
    <submittedName>
        <fullName evidence="2">Transposase IS200 like protein</fullName>
    </submittedName>
</protein>
<dbReference type="Pfam" id="PF01797">
    <property type="entry name" value="Y1_Tnp"/>
    <property type="match status" value="1"/>
</dbReference>
<organism evidence="2 3">
    <name type="scientific">Stieleria marina</name>
    <dbReference type="NCBI Taxonomy" id="1930275"/>
    <lineage>
        <taxon>Bacteria</taxon>
        <taxon>Pseudomonadati</taxon>
        <taxon>Planctomycetota</taxon>
        <taxon>Planctomycetia</taxon>
        <taxon>Pirellulales</taxon>
        <taxon>Pirellulaceae</taxon>
        <taxon>Stieleria</taxon>
    </lineage>
</organism>
<dbReference type="AlphaFoldDB" id="A0A517NV83"/>
<reference evidence="2 3" key="1">
    <citation type="submission" date="2019-02" db="EMBL/GenBank/DDBJ databases">
        <title>Deep-cultivation of Planctomycetes and their phenomic and genomic characterization uncovers novel biology.</title>
        <authorList>
            <person name="Wiegand S."/>
            <person name="Jogler M."/>
            <person name="Boedeker C."/>
            <person name="Pinto D."/>
            <person name="Vollmers J."/>
            <person name="Rivas-Marin E."/>
            <person name="Kohn T."/>
            <person name="Peeters S.H."/>
            <person name="Heuer A."/>
            <person name="Rast P."/>
            <person name="Oberbeckmann S."/>
            <person name="Bunk B."/>
            <person name="Jeske O."/>
            <person name="Meyerdierks A."/>
            <person name="Storesund J.E."/>
            <person name="Kallscheuer N."/>
            <person name="Luecker S."/>
            <person name="Lage O.M."/>
            <person name="Pohl T."/>
            <person name="Merkel B.J."/>
            <person name="Hornburger P."/>
            <person name="Mueller R.-W."/>
            <person name="Bruemmer F."/>
            <person name="Labrenz M."/>
            <person name="Spormann A.M."/>
            <person name="Op den Camp H."/>
            <person name="Overmann J."/>
            <person name="Amann R."/>
            <person name="Jetten M.S.M."/>
            <person name="Mascher T."/>
            <person name="Medema M.H."/>
            <person name="Devos D.P."/>
            <person name="Kaster A.-K."/>
            <person name="Ovreas L."/>
            <person name="Rohde M."/>
            <person name="Galperin M.Y."/>
            <person name="Jogler C."/>
        </authorList>
    </citation>
    <scope>NUCLEOTIDE SEQUENCE [LARGE SCALE GENOMIC DNA]</scope>
    <source>
        <strain evidence="2 3">K23_9</strain>
    </source>
</reference>
<dbReference type="SMART" id="SM01321">
    <property type="entry name" value="Y1_Tnp"/>
    <property type="match status" value="1"/>
</dbReference>
<keyword evidence="3" id="KW-1185">Reference proteome</keyword>
<dbReference type="EMBL" id="CP036526">
    <property type="protein sequence ID" value="QDT11033.1"/>
    <property type="molecule type" value="Genomic_DNA"/>
</dbReference>
<dbReference type="GO" id="GO:0006313">
    <property type="term" value="P:DNA transposition"/>
    <property type="evidence" value="ECO:0007669"/>
    <property type="project" value="InterPro"/>
</dbReference>
<dbReference type="SUPFAM" id="SSF143422">
    <property type="entry name" value="Transposase IS200-like"/>
    <property type="match status" value="1"/>
</dbReference>
<dbReference type="InterPro" id="IPR002686">
    <property type="entry name" value="Transposase_17"/>
</dbReference>
<dbReference type="PANTHER" id="PTHR34322">
    <property type="entry name" value="TRANSPOSASE, Y1_TNP DOMAIN-CONTAINING"/>
    <property type="match status" value="1"/>
</dbReference>
<gene>
    <name evidence="2" type="ORF">K239x_30260</name>
</gene>
<sequence>MLSVVTMPRQKRLDVAGGCYHALNRGNARQTIFRKEDDYAAFERVLGEGLERYCVQIFSYTLMPNHWHLVLRPGQDGQMGKMLRWVTATHTQRYHAHYHTAGEGHLYQSRFKSFPIKDDEHFLTVCRYVERNPLRANLVKRAEQWRFGSLHRWENNCDKAPKLLSAWPQRRTPAWTKHVNQAFSDKELAAIRTSVQRGRPFGNIEWVEKLADQHGLWSTIRPRGRPQKTIEAN</sequence>
<accession>A0A517NV83</accession>
<dbReference type="InterPro" id="IPR036515">
    <property type="entry name" value="Transposase_17_sf"/>
</dbReference>
<proteinExistence type="predicted"/>
<dbReference type="GO" id="GO:0003677">
    <property type="term" value="F:DNA binding"/>
    <property type="evidence" value="ECO:0007669"/>
    <property type="project" value="InterPro"/>
</dbReference>
<name>A0A517NV83_9BACT</name>
<feature type="domain" description="Transposase IS200-like" evidence="1">
    <location>
        <begin position="15"/>
        <end position="132"/>
    </location>
</feature>
<dbReference type="PANTHER" id="PTHR34322:SF2">
    <property type="entry name" value="TRANSPOSASE IS200-LIKE DOMAIN-CONTAINING PROTEIN"/>
    <property type="match status" value="1"/>
</dbReference>
<evidence type="ECO:0000313" key="3">
    <source>
        <dbReference type="Proteomes" id="UP000319817"/>
    </source>
</evidence>